<dbReference type="AlphaFoldDB" id="E8R7F6"/>
<name>E8R7F6_DESM0</name>
<dbReference type="RefSeq" id="WP_013562843.1">
    <property type="nucleotide sequence ID" value="NC_014961.1"/>
</dbReference>
<organism evidence="1 2">
    <name type="scientific">Desulfurococcus mucosus (strain ATCC 35584 / DSM 2162 / JCM 9187 / O7/1)</name>
    <dbReference type="NCBI Taxonomy" id="765177"/>
    <lineage>
        <taxon>Archaea</taxon>
        <taxon>Thermoproteota</taxon>
        <taxon>Thermoprotei</taxon>
        <taxon>Desulfurococcales</taxon>
        <taxon>Desulfurococcaceae</taxon>
        <taxon>Desulfurococcus</taxon>
    </lineage>
</organism>
<dbReference type="eggNOG" id="arCOG01354">
    <property type="taxonomic scope" value="Archaea"/>
</dbReference>
<dbReference type="GeneID" id="10154053"/>
<proteinExistence type="predicted"/>
<dbReference type="EMBL" id="CP002363">
    <property type="protein sequence ID" value="ADV65621.1"/>
    <property type="molecule type" value="Genomic_DNA"/>
</dbReference>
<gene>
    <name evidence="1" type="ordered locus">Desmu_1327</name>
</gene>
<evidence type="ECO:0000313" key="1">
    <source>
        <dbReference type="EMBL" id="ADV65621.1"/>
    </source>
</evidence>
<evidence type="ECO:0008006" key="3">
    <source>
        <dbReference type="Google" id="ProtNLM"/>
    </source>
</evidence>
<dbReference type="NCBIfam" id="NF011470">
    <property type="entry name" value="PRK14887.1"/>
    <property type="match status" value="1"/>
</dbReference>
<dbReference type="STRING" id="765177.Desmu_1327"/>
<dbReference type="KEGG" id="dmu:Desmu_1327"/>
<dbReference type="OrthoDB" id="381435at2157"/>
<keyword evidence="2" id="KW-1185">Reference proteome</keyword>
<sequence>MTATCSHVRVAGGQRYIEALYASLHPDNMEPARGMRISESLVKGVYEVEVCVENGLRDSLKTVRSTVDEILGLITMLEAVVDALGA</sequence>
<accession>E8R7F6</accession>
<protein>
    <recommendedName>
        <fullName evidence="3">KEOPS complex Pcc1-like subunit</fullName>
    </recommendedName>
</protein>
<dbReference type="HOGENOM" id="CLU_176727_0_0_2"/>
<reference evidence="2" key="1">
    <citation type="submission" date="2010-11" db="EMBL/GenBank/DDBJ databases">
        <title>The complete genome of Desulfurococcus mucosus DSM 2162.</title>
        <authorList>
            <consortium name="US DOE Joint Genome Institute (JGI-PGF)"/>
            <person name="Lucas S."/>
            <person name="Copeland A."/>
            <person name="Lapidus A."/>
            <person name="Bruce D."/>
            <person name="Goodwin L."/>
            <person name="Pitluck S."/>
            <person name="Kyrpides N."/>
            <person name="Mavromatis K."/>
            <person name="Pagani I."/>
            <person name="Ivanova N."/>
            <person name="Ovchinnikova G."/>
            <person name="Chertkov O."/>
            <person name="Held B."/>
            <person name="Brettin T."/>
            <person name="Detter J.C."/>
            <person name="Tapia R."/>
            <person name="Han C."/>
            <person name="Land M."/>
            <person name="Hauser L."/>
            <person name="Markowitz V."/>
            <person name="Cheng J.-F."/>
            <person name="Hugenholtz P."/>
            <person name="Woyke T."/>
            <person name="Wu D."/>
            <person name="Wirth R."/>
            <person name="Bilek Y."/>
            <person name="Hader T."/>
            <person name="Klenk H.-P."/>
            <person name="Eisen J.A."/>
        </authorList>
    </citation>
    <scope>NUCLEOTIDE SEQUENCE [LARGE SCALE GENOMIC DNA]</scope>
    <source>
        <strain evidence="2">ATCC 35584 / DSM 2162 / JCM 9187 / O7/1</strain>
    </source>
</reference>
<reference evidence="1 2" key="2">
    <citation type="journal article" date="2011" name="Stand. Genomic Sci.">
        <title>Complete genome sequence of Desulfurococcus mucosus type strain (O7/1).</title>
        <authorList>
            <person name="Wirth R."/>
            <person name="Chertkov O."/>
            <person name="Held B."/>
            <person name="Lapidus A."/>
            <person name="Nolan M."/>
            <person name="Lucas S."/>
            <person name="Hammon N."/>
            <person name="Deshpande S."/>
            <person name="Cheng J.F."/>
            <person name="Tapia R."/>
            <person name="Han C."/>
            <person name="Goodwin L."/>
            <person name="Pitluck S."/>
            <person name="Liolios K."/>
            <person name="Ioanna P."/>
            <person name="Ivanova N."/>
            <person name="Mavromatis K."/>
            <person name="Mikhailova N."/>
            <person name="Pati A."/>
            <person name="Chen A."/>
            <person name="Palaniappan K."/>
            <person name="Land M."/>
            <person name="Hauser L."/>
            <person name="Chang Y.J."/>
            <person name="Jeffries C.D."/>
            <person name="Bilek Y."/>
            <person name="Hader T."/>
            <person name="Rohde M."/>
            <person name="Spring S."/>
            <person name="Sikorski J."/>
            <person name="Goker M."/>
            <person name="Woyke T."/>
            <person name="Bristow J."/>
            <person name="Eisen J.A."/>
            <person name="Markowitz V."/>
            <person name="Hugenholtz P."/>
            <person name="Kyrpides N.C."/>
            <person name="Klenk H.P."/>
        </authorList>
    </citation>
    <scope>NUCLEOTIDE SEQUENCE [LARGE SCALE GENOMIC DNA]</scope>
    <source>
        <strain evidence="2">ATCC 35584 / DSM 2162 / JCM 9187 / O7/1</strain>
    </source>
</reference>
<dbReference type="Proteomes" id="UP000001068">
    <property type="component" value="Chromosome"/>
</dbReference>
<evidence type="ECO:0000313" key="2">
    <source>
        <dbReference type="Proteomes" id="UP000001068"/>
    </source>
</evidence>